<dbReference type="AlphaFoldDB" id="A0A4S2N5H7"/>
<protein>
    <recommendedName>
        <fullName evidence="6">Zinc metalloprotease</fullName>
    </recommendedName>
</protein>
<evidence type="ECO:0008006" key="6">
    <source>
        <dbReference type="Google" id="ProtNLM"/>
    </source>
</evidence>
<reference evidence="4 5" key="1">
    <citation type="submission" date="2019-04" db="EMBL/GenBank/DDBJ databases">
        <title>Comparative genomics and transcriptomics to analyze fruiting body development in filamentous ascomycetes.</title>
        <authorList>
            <consortium name="DOE Joint Genome Institute"/>
            <person name="Lutkenhaus R."/>
            <person name="Traeger S."/>
            <person name="Breuer J."/>
            <person name="Kuo A."/>
            <person name="Lipzen A."/>
            <person name="Pangilinan J."/>
            <person name="Dilworth D."/>
            <person name="Sandor L."/>
            <person name="Poggeler S."/>
            <person name="Barry K."/>
            <person name="Grigoriev I.V."/>
            <person name="Nowrousian M."/>
        </authorList>
    </citation>
    <scope>NUCLEOTIDE SEQUENCE [LARGE SCALE GENOMIC DNA]</scope>
    <source>
        <strain evidence="4 5">CBS 389.68</strain>
    </source>
</reference>
<name>A0A4S2N5H7_9PEZI</name>
<evidence type="ECO:0000313" key="5">
    <source>
        <dbReference type="Proteomes" id="UP000298138"/>
    </source>
</evidence>
<feature type="region of interest" description="Disordered" evidence="1">
    <location>
        <begin position="1017"/>
        <end position="1054"/>
    </location>
</feature>
<dbReference type="Proteomes" id="UP000298138">
    <property type="component" value="Unassembled WGS sequence"/>
</dbReference>
<dbReference type="FunFam" id="3.30.830.10:FF:000015">
    <property type="entry name" value="Putative zinc metalloprotease"/>
    <property type="match status" value="1"/>
</dbReference>
<dbReference type="OrthoDB" id="4953at2759"/>
<dbReference type="Pfam" id="PF05193">
    <property type="entry name" value="Peptidase_M16_C"/>
    <property type="match status" value="1"/>
</dbReference>
<dbReference type="InterPro" id="IPR011765">
    <property type="entry name" value="Pept_M16_N"/>
</dbReference>
<dbReference type="InterPro" id="IPR007863">
    <property type="entry name" value="Peptidase_M16_C"/>
</dbReference>
<evidence type="ECO:0000259" key="2">
    <source>
        <dbReference type="Pfam" id="PF00675"/>
    </source>
</evidence>
<feature type="domain" description="Peptidase M16 C-terminal" evidence="3">
    <location>
        <begin position="194"/>
        <end position="381"/>
    </location>
</feature>
<organism evidence="4 5">
    <name type="scientific">Ascodesmis nigricans</name>
    <dbReference type="NCBI Taxonomy" id="341454"/>
    <lineage>
        <taxon>Eukaryota</taxon>
        <taxon>Fungi</taxon>
        <taxon>Dikarya</taxon>
        <taxon>Ascomycota</taxon>
        <taxon>Pezizomycotina</taxon>
        <taxon>Pezizomycetes</taxon>
        <taxon>Pezizales</taxon>
        <taxon>Ascodesmidaceae</taxon>
        <taxon>Ascodesmis</taxon>
    </lineage>
</organism>
<dbReference type="GO" id="GO:0046872">
    <property type="term" value="F:metal ion binding"/>
    <property type="evidence" value="ECO:0007669"/>
    <property type="project" value="InterPro"/>
</dbReference>
<feature type="compositionally biased region" description="Acidic residues" evidence="1">
    <location>
        <begin position="1023"/>
        <end position="1054"/>
    </location>
</feature>
<evidence type="ECO:0000313" key="4">
    <source>
        <dbReference type="EMBL" id="TGZ84481.1"/>
    </source>
</evidence>
<dbReference type="PANTHER" id="PTHR43016:SF16">
    <property type="entry name" value="METALLOPROTEASE, PUTATIVE (AFU_ORTHOLOGUE AFUA_4G07610)-RELATED"/>
    <property type="match status" value="1"/>
</dbReference>
<accession>A0A4S2N5H7</accession>
<keyword evidence="5" id="KW-1185">Reference proteome</keyword>
<dbReference type="Pfam" id="PF00675">
    <property type="entry name" value="Peptidase_M16"/>
    <property type="match status" value="1"/>
</dbReference>
<dbReference type="FunCoup" id="A0A4S2N5H7">
    <property type="interactions" value="162"/>
</dbReference>
<sequence length="1054" mass="118127">MMPSNFRTVTSFKTDYSTSNVTKYESTRTGLTAVVVDRKGPKVHGFFALATEILDDSGAPHTLEHLVFMGSRSYEYKGVLDQLATRAYSETNAWTATDHTVYTLDTAGWAGFRQILPVYLEHILLPTLTDSACVTEVYHIDGAGHDAGVVYSEMQGVQNTQESLMNEAANKMLYPEGVGFRYETGGMMDALRVLTNERIRDFHKEMYQPKNLCVIIVGDVDHAELLETLDKFEDSVIDAIPDPSKDWKRPWVDSPPVPLLKESKIETVEFPEKDESTGEVIVAYLGPDAMDPIASKAMSILSTYLAGSSVSVLENQLVEIEDPWASSVSFYSEKRPNTVVWVQMTAVATKKLAEAEKQLFKVLQETVEKPLNMDYLKQIIRRTKRQQKWYLEMTGHMLSKYVIMDHCFGTRDGAQLKALTESLNMYDTLLSWSEQQWQLYIKKWLIDNPRVSILGKPSAKLAKKIEEDEKSRIDERVKKLGEKGLAELQKKLDDAKAENEKPIPEEVLSSFKVPEVDTIHFIETKTARGGLAKNMDGPGEKEAQDLIDADDTDVPLYIHFEHGETEFAQIDVMFSTESIPVKLRPLIPIYFENFFNTPVMKDGVRVEYEQVVSQLEDVTIDYNIERAHYVDLPESIRIRFHIEMEKYAEAINWIRILLRDAIFDEKRLSVTVSKLLSDIPDEKRDGRGMSASVRNMINLAPGSISRASDTLVKSRYLKRINSLLSTSPSEAISLFQEFNTAFADLSNIRILVIANLSILPNPVSTWKSFTSSLPSPAFLSPLDRRTSRLSSTGQSPGNSTHIVPLPSIDSSFSQHMSLGPTSLLDPSLPALMVALAFLTATEGPLWKAARGSGLAYGVKIHRHLDSGHLSLMVYRSPDAFKAFKAVKELIKSYADGTISIDSLTLEGAVSTIINEFADMEPNFSGAGTMSFVHQVVHGVPKDYNMRILKKVKEVKEEDVRKVLSDMVMKLFEPETSNVVVVAAARMCEGLKEAFKKDGFTTAEVKGLRDFEDDYGVKYGLKEGEEEEEDEDEDEESGSGSEDESEDESEGGMEL</sequence>
<evidence type="ECO:0000256" key="1">
    <source>
        <dbReference type="SAM" id="MobiDB-lite"/>
    </source>
</evidence>
<dbReference type="SUPFAM" id="SSF63411">
    <property type="entry name" value="LuxS/MPP-like metallohydrolase"/>
    <property type="match status" value="4"/>
</dbReference>
<dbReference type="FunFam" id="3.30.830.10:FF:000031">
    <property type="entry name" value="Putative zinc metalloprotease"/>
    <property type="match status" value="1"/>
</dbReference>
<dbReference type="PANTHER" id="PTHR43016">
    <property type="entry name" value="PRESEQUENCE PROTEASE"/>
    <property type="match status" value="1"/>
</dbReference>
<dbReference type="STRING" id="341454.A0A4S2N5H7"/>
<dbReference type="EMBL" id="ML220112">
    <property type="protein sequence ID" value="TGZ84481.1"/>
    <property type="molecule type" value="Genomic_DNA"/>
</dbReference>
<dbReference type="Gene3D" id="3.30.830.10">
    <property type="entry name" value="Metalloenzyme, LuxS/M16 peptidase-like"/>
    <property type="match status" value="4"/>
</dbReference>
<dbReference type="InterPro" id="IPR011249">
    <property type="entry name" value="Metalloenz_LuxS/M16"/>
</dbReference>
<gene>
    <name evidence="4" type="ORF">EX30DRAFT_337006</name>
</gene>
<feature type="domain" description="Peptidase M16 N-terminal" evidence="2">
    <location>
        <begin position="56"/>
        <end position="135"/>
    </location>
</feature>
<proteinExistence type="predicted"/>
<evidence type="ECO:0000259" key="3">
    <source>
        <dbReference type="Pfam" id="PF05193"/>
    </source>
</evidence>
<dbReference type="InParanoid" id="A0A4S2N5H7"/>